<dbReference type="InterPro" id="IPR000581">
    <property type="entry name" value="ILV_EDD_N"/>
</dbReference>
<evidence type="ECO:0000256" key="4">
    <source>
        <dbReference type="ARBA" id="ARBA00023014"/>
    </source>
</evidence>
<reference evidence="8 9" key="1">
    <citation type="submission" date="2024-08" db="EMBL/GenBank/DDBJ databases">
        <authorList>
            <person name="Lu H."/>
        </authorList>
    </citation>
    <scope>NUCLEOTIDE SEQUENCE [LARGE SCALE GENOMIC DNA]</scope>
    <source>
        <strain evidence="8 9">LKC17W</strain>
    </source>
</reference>
<accession>A0ABW7FG94</accession>
<keyword evidence="9" id="KW-1185">Reference proteome</keyword>
<dbReference type="EMBL" id="JBIGHW010000002">
    <property type="protein sequence ID" value="MFG6440132.1"/>
    <property type="molecule type" value="Genomic_DNA"/>
</dbReference>
<evidence type="ECO:0000259" key="6">
    <source>
        <dbReference type="Pfam" id="PF00920"/>
    </source>
</evidence>
<sequence>MTTEDKKSKVKLRSAEWFGTQDKNGFMYRSWMKNQGIPDHEFQGKPIIGICNTWSELTPCNAHFRKLAEHVKKGIIEAGGWPVEFPVFSSGESNLRPTAMLTRNLASMDVEESIRGNPVDAVVLLVGCDKTTPALLMGAASVDVPAIVVTGGPMLNGKLNGKNIGSGTAVWQLHEQVKAGEIKMHDFLAAEAGHSRSAGTCNTMGTASTMACMAESLGTSLPHNAAIPAVDARRYVLAHLSGMRIVDMVWEDLRLSKVLTKEAFENAIRVNAAIGGSTNAVIHLKAIAGRIGVDLELEDWTRIGRGTPTVVDLLPSGRFLMEEFYYAGGLPGVIRRLGEANLLPNPTALTVNGKSLWDNCLDAPIYDDEVIRPLDKPLIADGGICILRGNLAPRGAVLKPSAATPELMKHRGRAVVFENLEDYKARIVDPDLDVDASCILVMKNCGPKGYPGMAEVGNMGLPPKLLAAGVKDMVRISDARMSGTAYGTVVLHVAPEARAGGPLAVVQEGDFIELDCAAGRLHLDISDEELKTRLDAWAAAQTVDPADATGYRHLYVNHVLQADEGCDFDFLRGCRGSAVPRHSH</sequence>
<dbReference type="GO" id="GO:0016829">
    <property type="term" value="F:lyase activity"/>
    <property type="evidence" value="ECO:0007669"/>
    <property type="project" value="UniProtKB-KW"/>
</dbReference>
<evidence type="ECO:0000256" key="5">
    <source>
        <dbReference type="ARBA" id="ARBA00023239"/>
    </source>
</evidence>
<dbReference type="PANTHER" id="PTHR43183:SF1">
    <property type="entry name" value="HYPOTHETICAL DIHYDROXY-ACID DEHYDRATASE (EUROFUNG)-RELATED"/>
    <property type="match status" value="1"/>
</dbReference>
<comment type="caution">
    <text evidence="8">The sequence shown here is derived from an EMBL/GenBank/DDBJ whole genome shotgun (WGS) entry which is preliminary data.</text>
</comment>
<evidence type="ECO:0000256" key="3">
    <source>
        <dbReference type="ARBA" id="ARBA00023004"/>
    </source>
</evidence>
<dbReference type="RefSeq" id="WP_394396056.1">
    <property type="nucleotide sequence ID" value="NZ_JBIGHW010000002.1"/>
</dbReference>
<gene>
    <name evidence="8" type="ORF">ACG0Z3_05495</name>
</gene>
<evidence type="ECO:0000313" key="9">
    <source>
        <dbReference type="Proteomes" id="UP001606301"/>
    </source>
</evidence>
<evidence type="ECO:0000256" key="2">
    <source>
        <dbReference type="ARBA" id="ARBA00022723"/>
    </source>
</evidence>
<dbReference type="InterPro" id="IPR052352">
    <property type="entry name" value="Sugar_Degrad_Dehydratases"/>
</dbReference>
<dbReference type="SUPFAM" id="SSF143975">
    <property type="entry name" value="IlvD/EDD N-terminal domain-like"/>
    <property type="match status" value="1"/>
</dbReference>
<dbReference type="InterPro" id="IPR037237">
    <property type="entry name" value="IlvD/EDD_N"/>
</dbReference>
<dbReference type="EC" id="4.2.1.-" evidence="8"/>
<dbReference type="PANTHER" id="PTHR43183">
    <property type="entry name" value="HYPOTHETICAL DIHYDROXYACID DEHYDRATASE (EUROFUNG)-RELATED"/>
    <property type="match status" value="1"/>
</dbReference>
<evidence type="ECO:0000256" key="1">
    <source>
        <dbReference type="ARBA" id="ARBA00006486"/>
    </source>
</evidence>
<evidence type="ECO:0000259" key="7">
    <source>
        <dbReference type="Pfam" id="PF24877"/>
    </source>
</evidence>
<protein>
    <submittedName>
        <fullName evidence="8">IlvD/Edd family dehydratase</fullName>
        <ecNumber evidence="8">4.2.1.-</ecNumber>
    </submittedName>
</protein>
<dbReference type="InterPro" id="IPR020558">
    <property type="entry name" value="DiOHA_6PGluconate_deHydtase_CS"/>
</dbReference>
<keyword evidence="5 8" id="KW-0456">Lyase</keyword>
<proteinExistence type="inferred from homology"/>
<keyword evidence="4" id="KW-0411">Iron-sulfur</keyword>
<dbReference type="Proteomes" id="UP001606301">
    <property type="component" value="Unassembled WGS sequence"/>
</dbReference>
<feature type="domain" description="Dihydroxy-acid/6-phosphogluconate dehydratase N-terminal" evidence="6">
    <location>
        <begin position="45"/>
        <end position="359"/>
    </location>
</feature>
<keyword evidence="2" id="KW-0479">Metal-binding</keyword>
<name>A0ABW7FG94_9BURK</name>
<keyword evidence="3" id="KW-0408">Iron</keyword>
<dbReference type="PROSITE" id="PS00886">
    <property type="entry name" value="ILVD_EDD_1"/>
    <property type="match status" value="1"/>
</dbReference>
<dbReference type="InterPro" id="IPR056740">
    <property type="entry name" value="ILV_EDD_C"/>
</dbReference>
<dbReference type="SUPFAM" id="SSF52016">
    <property type="entry name" value="LeuD/IlvD-like"/>
    <property type="match status" value="1"/>
</dbReference>
<dbReference type="InterPro" id="IPR042096">
    <property type="entry name" value="Dihydro-acid_dehy_C"/>
</dbReference>
<organism evidence="8 9">
    <name type="scientific">Pelomonas margarita</name>
    <dbReference type="NCBI Taxonomy" id="3299031"/>
    <lineage>
        <taxon>Bacteria</taxon>
        <taxon>Pseudomonadati</taxon>
        <taxon>Pseudomonadota</taxon>
        <taxon>Betaproteobacteria</taxon>
        <taxon>Burkholderiales</taxon>
        <taxon>Sphaerotilaceae</taxon>
        <taxon>Roseateles</taxon>
    </lineage>
</organism>
<dbReference type="Pfam" id="PF00920">
    <property type="entry name" value="ILVD_EDD_N"/>
    <property type="match status" value="1"/>
</dbReference>
<dbReference type="Gene3D" id="3.50.30.80">
    <property type="entry name" value="IlvD/EDD C-terminal domain-like"/>
    <property type="match status" value="1"/>
</dbReference>
<dbReference type="Pfam" id="PF24877">
    <property type="entry name" value="ILV_EDD_C"/>
    <property type="match status" value="1"/>
</dbReference>
<dbReference type="NCBIfam" id="NF009560">
    <property type="entry name" value="PRK13017.1"/>
    <property type="match status" value="1"/>
</dbReference>
<evidence type="ECO:0000313" key="8">
    <source>
        <dbReference type="EMBL" id="MFG6440132.1"/>
    </source>
</evidence>
<comment type="similarity">
    <text evidence="1">Belongs to the IlvD/Edd family.</text>
</comment>
<dbReference type="NCBIfam" id="NF004784">
    <property type="entry name" value="PRK06131.1"/>
    <property type="match status" value="1"/>
</dbReference>
<feature type="domain" description="Dihydroxy-acid/6-phosphogluconate dehydratase C-terminal" evidence="7">
    <location>
        <begin position="369"/>
        <end position="566"/>
    </location>
</feature>